<evidence type="ECO:0000313" key="3">
    <source>
        <dbReference type="EMBL" id="EFC46359.1"/>
    </source>
</evidence>
<dbReference type="Proteomes" id="UP000006671">
    <property type="component" value="Unassembled WGS sequence"/>
</dbReference>
<dbReference type="VEuPathDB" id="AmoebaDB:NAEGRDRAFT_65723"/>
<dbReference type="AlphaFoldDB" id="D2VA34"/>
<evidence type="ECO:0000313" key="4">
    <source>
        <dbReference type="Proteomes" id="UP000006671"/>
    </source>
</evidence>
<accession>D2VA34</accession>
<dbReference type="InterPro" id="IPR043136">
    <property type="entry name" value="B30.2/SPRY_sf"/>
</dbReference>
<dbReference type="PANTHER" id="PTHR14499:SF136">
    <property type="entry name" value="GH08630P"/>
    <property type="match status" value="1"/>
</dbReference>
<dbReference type="InterPro" id="IPR013320">
    <property type="entry name" value="ConA-like_dom_sf"/>
</dbReference>
<protein>
    <submittedName>
        <fullName evidence="3">Predicted protein</fullName>
    </submittedName>
</protein>
<dbReference type="CDD" id="cd11709">
    <property type="entry name" value="SPRY"/>
    <property type="match status" value="1"/>
</dbReference>
<evidence type="ECO:0000259" key="2">
    <source>
        <dbReference type="SMART" id="SM00225"/>
    </source>
</evidence>
<dbReference type="RefSeq" id="XP_002679103.1">
    <property type="nucleotide sequence ID" value="XM_002679057.1"/>
</dbReference>
<dbReference type="InterPro" id="IPR011333">
    <property type="entry name" value="SKP1/BTB/POZ_sf"/>
</dbReference>
<dbReference type="InParanoid" id="D2VA34"/>
<keyword evidence="1" id="KW-0175">Coiled coil</keyword>
<proteinExistence type="predicted"/>
<dbReference type="KEGG" id="ngr:NAEGRDRAFT_65723"/>
<dbReference type="eggNOG" id="KOG2723">
    <property type="taxonomic scope" value="Eukaryota"/>
</dbReference>
<organism evidence="4">
    <name type="scientific">Naegleria gruberi</name>
    <name type="common">Amoeba</name>
    <dbReference type="NCBI Taxonomy" id="5762"/>
    <lineage>
        <taxon>Eukaryota</taxon>
        <taxon>Discoba</taxon>
        <taxon>Heterolobosea</taxon>
        <taxon>Tetramitia</taxon>
        <taxon>Eutetramitia</taxon>
        <taxon>Vahlkampfiidae</taxon>
        <taxon>Naegleria</taxon>
    </lineage>
</organism>
<feature type="coiled-coil region" evidence="1">
    <location>
        <begin position="37"/>
        <end position="78"/>
    </location>
</feature>
<sequence>MFRLLNFLWPSNSEKVEEENANNTPPLLIDQQQLESLSQLQQLLEVKEQQLSEREAKLIKQEELLKEEERRIRQLFSELSGRPSLDNDQQVVNLNIGGKIFTTSLATLKSVNDTFFTGYFNNHFDPIIVPLSNNNSLYDIAYFIDRPSEHFQLVLNYLRGIDIKQKIENLSNNDLDNFIEEVVFYQITPIFDILPRRGIKLLKSKYDGIDYLDYVQFDKEYCSSKIQLDSPTIARKLGKSCNFDSCVLAMQTPTNSFKVKLICSCQDAMIGFAPKSLDLDHSFSKCGYYLYCANGNLYSQRRDGRDVYVNSRIIDGSIIECELKDGNISFIVNGTNYGIAFKDIPHAPILCPAFCLCDGGSTIELLDE</sequence>
<dbReference type="Pfam" id="PF02214">
    <property type="entry name" value="BTB_2"/>
    <property type="match status" value="1"/>
</dbReference>
<gene>
    <name evidence="3" type="ORF">NAEGRDRAFT_65723</name>
</gene>
<dbReference type="SUPFAM" id="SSF49899">
    <property type="entry name" value="Concanavalin A-like lectins/glucanases"/>
    <property type="match status" value="1"/>
</dbReference>
<dbReference type="Gene3D" id="3.30.710.10">
    <property type="entry name" value="Potassium Channel Kv1.1, Chain A"/>
    <property type="match status" value="1"/>
</dbReference>
<dbReference type="EMBL" id="GG738859">
    <property type="protein sequence ID" value="EFC46359.1"/>
    <property type="molecule type" value="Genomic_DNA"/>
</dbReference>
<dbReference type="GeneID" id="8859356"/>
<dbReference type="GO" id="GO:0051260">
    <property type="term" value="P:protein homooligomerization"/>
    <property type="evidence" value="ECO:0007669"/>
    <property type="project" value="InterPro"/>
</dbReference>
<dbReference type="PANTHER" id="PTHR14499">
    <property type="entry name" value="POTASSIUM CHANNEL TETRAMERIZATION DOMAIN-CONTAINING"/>
    <property type="match status" value="1"/>
</dbReference>
<dbReference type="Gene3D" id="2.60.120.920">
    <property type="match status" value="1"/>
</dbReference>
<keyword evidence="4" id="KW-1185">Reference proteome</keyword>
<feature type="domain" description="BTB" evidence="2">
    <location>
        <begin position="90"/>
        <end position="202"/>
    </location>
</feature>
<dbReference type="STRING" id="5762.D2VA34"/>
<name>D2VA34_NAEGR</name>
<dbReference type="OrthoDB" id="2414723at2759"/>
<dbReference type="SUPFAM" id="SSF54695">
    <property type="entry name" value="POZ domain"/>
    <property type="match status" value="1"/>
</dbReference>
<dbReference type="SMART" id="SM00225">
    <property type="entry name" value="BTB"/>
    <property type="match status" value="1"/>
</dbReference>
<reference evidence="3 4" key="1">
    <citation type="journal article" date="2010" name="Cell">
        <title>The genome of Naegleria gruberi illuminates early eukaryotic versatility.</title>
        <authorList>
            <person name="Fritz-Laylin L.K."/>
            <person name="Prochnik S.E."/>
            <person name="Ginger M.L."/>
            <person name="Dacks J.B."/>
            <person name="Carpenter M.L."/>
            <person name="Field M.C."/>
            <person name="Kuo A."/>
            <person name="Paredez A."/>
            <person name="Chapman J."/>
            <person name="Pham J."/>
            <person name="Shu S."/>
            <person name="Neupane R."/>
            <person name="Cipriano M."/>
            <person name="Mancuso J."/>
            <person name="Tu H."/>
            <person name="Salamov A."/>
            <person name="Lindquist E."/>
            <person name="Shapiro H."/>
            <person name="Lucas S."/>
            <person name="Grigoriev I.V."/>
            <person name="Cande W.Z."/>
            <person name="Fulton C."/>
            <person name="Rokhsar D.S."/>
            <person name="Dawson S.C."/>
        </authorList>
    </citation>
    <scope>NUCLEOTIDE SEQUENCE [LARGE SCALE GENOMIC DNA]</scope>
    <source>
        <strain evidence="3 4">NEG-M</strain>
    </source>
</reference>
<dbReference type="CDD" id="cd18316">
    <property type="entry name" value="BTB_POZ_KCTD-like"/>
    <property type="match status" value="1"/>
</dbReference>
<evidence type="ECO:0000256" key="1">
    <source>
        <dbReference type="SAM" id="Coils"/>
    </source>
</evidence>
<dbReference type="InterPro" id="IPR003131">
    <property type="entry name" value="T1-type_BTB"/>
</dbReference>
<dbReference type="InterPro" id="IPR000210">
    <property type="entry name" value="BTB/POZ_dom"/>
</dbReference>